<keyword evidence="2" id="KW-0677">Repeat</keyword>
<dbReference type="PANTHER" id="PTHR19879">
    <property type="entry name" value="TRANSCRIPTION INITIATION FACTOR TFIID"/>
    <property type="match status" value="1"/>
</dbReference>
<feature type="repeat" description="WD" evidence="3">
    <location>
        <begin position="1227"/>
        <end position="1268"/>
    </location>
</feature>
<evidence type="ECO:0000256" key="2">
    <source>
        <dbReference type="ARBA" id="ARBA00022737"/>
    </source>
</evidence>
<dbReference type="SUPFAM" id="SSF50998">
    <property type="entry name" value="Quinoprotein alcohol dehydrogenase-like"/>
    <property type="match status" value="2"/>
</dbReference>
<name>A0AAV9WX55_9PEZI</name>
<dbReference type="Gene3D" id="2.130.10.10">
    <property type="entry name" value="YVTN repeat-like/Quinoprotein amine dehydrogenase"/>
    <property type="match status" value="4"/>
</dbReference>
<dbReference type="InterPro" id="IPR019775">
    <property type="entry name" value="WD40_repeat_CS"/>
</dbReference>
<dbReference type="InterPro" id="IPR056884">
    <property type="entry name" value="NPHP3-like_N"/>
</dbReference>
<dbReference type="Pfam" id="PF24883">
    <property type="entry name" value="NPHP3_N"/>
    <property type="match status" value="1"/>
</dbReference>
<keyword evidence="1 3" id="KW-0853">WD repeat</keyword>
<sequence length="1454" mass="161857">MEVMGGLASVIAIVEVAGKIGLLCAKYINGVRGAKDEAGRIMKEAQVLGDLLNETQDILNGPFGNKLKASQALKEVLCESKKVLENLQKELEQGVMQGGTLNKKPNLLRKITKVTTNETLKWPFKKKDVEKIVGNLRALQTTINLALQIDNLSIVALMTLRMNLEKLTVARQAMFGSLDDQHEPLCLPQTRIGILEAIRGWVAGPRDDCIFWLRGMAGTGKSTIARTVAQHLDSNGQLAASFFFKRTQASRNNASTFFPTLAYGLARHIPSLVRHTSAAIEDNPDVCLRNFKDQFEKLIFEPLSQLGPTPTAVVVIDALDECGCTQGNENGNENEKQKEELSLILGFLSRLSKLTNVDVRIFITSRPDFTVLAGFQQLSKTKACYYDLALHDVGREIVRRDIRAFMENEFARIRSQSSNHEVIPEYWLGEEKMQRLLVIAEPLFISAATICRFVDDEDFHPTQQLDIILTGCYKVVGVYQIYATIFERMLADLSKKNTNSRNSIIKEIQKIIRTVVILEAPLSRRSLSKLIGIEETMISIRLKWFHSILRIPVDPNLPITTFHLSFRDFLLDPEQREENQFSVNEEETHQEIAIECIELLSKGLKKDICGLKNPATLSSDIDDGIVRNHISAEVVYACKYWVKHLKRGLHRIEDDGPVHIFLQEHLLHWLEVTSLLKESANNIYLIKDLLSLLSNNKADKVSNFLQDAERFISYHQTIIAQAPLQIYASALIFSPESSVVRAIFSHQHLGWVRRAPNIQKSWGVLIHVIETGSPPDSVDFSPDGKFLASSSHNKTVELWDATSGKLMQTINSEDDELGRRYNKLTSVKFSPNGKQLATLSNEKVVRLWDAASGILMQTFKNVNHSGKSGLGIQEPRSTPIARPEITTLFSPDGKQLVTTTTENVEVWDTASGLLTQSLKPKKLWAFSAVVWPEGKQLIVASYTGKTIRLVDVASETPLLDIDASDPSAKCMYFSTFSLDGTLLVAAWERVNVTIYDTTSGTLVQVFDISLDAEDTVALSPDTKILVTAKRYRFVGLWDTASGTMIRTLEGVWASVRSMVFSPDGKRLAMATPNETIRIWDATSKALQPTSDHHKRFVYSIIPLADGKRLATCSFDGAVKLWDIASGVLIKTFAGHSGTVYGLKFSPDGKQMASSSLDETICLWDIISGAHKKLKGTHGRPISIDYSLDGKHLVSTSGFPNKPAREHKASGGTFIFWDTMSGESKNTIKGHDDTVVCVLFSPNGKQLASGSRDRTIKLWDVALSVLIHTLLGHTGKISDLVFSPNGKHIASASDDKTLRLWDVASGESIRIFEGHSEAVSLVRISPNGTQLASAAHDGTVRLWDTASGALLEIFDGSTKMISFLKDGLILATESGHINLESLNTDSVSPESFQKSVYYQQDDWLIWNGKPFLWFPKYYRPDTLYIHDNFIAFGCNSGYFGMLEIDNRDQFQDFLG</sequence>
<dbReference type="PROSITE" id="PS50082">
    <property type="entry name" value="WD_REPEATS_2"/>
    <property type="match status" value="8"/>
</dbReference>
<dbReference type="PANTHER" id="PTHR19879:SF9">
    <property type="entry name" value="TRANSCRIPTION INITIATION FACTOR TFIID SUBUNIT 5"/>
    <property type="match status" value="1"/>
</dbReference>
<dbReference type="InterPro" id="IPR011047">
    <property type="entry name" value="Quinoprotein_ADH-like_sf"/>
</dbReference>
<dbReference type="EMBL" id="JAVHJO010000015">
    <property type="protein sequence ID" value="KAK6527606.1"/>
    <property type="molecule type" value="Genomic_DNA"/>
</dbReference>
<dbReference type="PRINTS" id="PR00320">
    <property type="entry name" value="GPROTEINBRPT"/>
</dbReference>
<feature type="repeat" description="WD" evidence="3">
    <location>
        <begin position="1311"/>
        <end position="1352"/>
    </location>
</feature>
<comment type="caution">
    <text evidence="5">The sequence shown here is derived from an EMBL/GenBank/DDBJ whole genome shotgun (WGS) entry which is preliminary data.</text>
</comment>
<dbReference type="SUPFAM" id="SSF52540">
    <property type="entry name" value="P-loop containing nucleoside triphosphate hydrolases"/>
    <property type="match status" value="1"/>
</dbReference>
<feature type="repeat" description="WD" evidence="3">
    <location>
        <begin position="1090"/>
        <end position="1131"/>
    </location>
</feature>
<dbReference type="InterPro" id="IPR036322">
    <property type="entry name" value="WD40_repeat_dom_sf"/>
</dbReference>
<reference evidence="5 6" key="1">
    <citation type="submission" date="2019-10" db="EMBL/GenBank/DDBJ databases">
        <authorList>
            <person name="Palmer J.M."/>
        </authorList>
    </citation>
    <scope>NUCLEOTIDE SEQUENCE [LARGE SCALE GENOMIC DNA]</scope>
    <source>
        <strain evidence="5 6">TWF694</strain>
    </source>
</reference>
<dbReference type="InterPro" id="IPR027417">
    <property type="entry name" value="P-loop_NTPase"/>
</dbReference>
<evidence type="ECO:0000256" key="3">
    <source>
        <dbReference type="PROSITE-ProRule" id="PRU00221"/>
    </source>
</evidence>
<dbReference type="SUPFAM" id="SSF50978">
    <property type="entry name" value="WD40 repeat-like"/>
    <property type="match status" value="1"/>
</dbReference>
<keyword evidence="6" id="KW-1185">Reference proteome</keyword>
<dbReference type="CDD" id="cd00200">
    <property type="entry name" value="WD40"/>
    <property type="match status" value="2"/>
</dbReference>
<gene>
    <name evidence="5" type="ORF">TWF694_004590</name>
</gene>
<dbReference type="InterPro" id="IPR001680">
    <property type="entry name" value="WD40_rpt"/>
</dbReference>
<evidence type="ECO:0000313" key="5">
    <source>
        <dbReference type="EMBL" id="KAK6527606.1"/>
    </source>
</evidence>
<feature type="repeat" description="WD" evidence="3">
    <location>
        <begin position="817"/>
        <end position="858"/>
    </location>
</feature>
<dbReference type="PROSITE" id="PS00678">
    <property type="entry name" value="WD_REPEATS_1"/>
    <property type="match status" value="7"/>
</dbReference>
<feature type="domain" description="Nephrocystin 3-like N-terminal" evidence="4">
    <location>
        <begin position="197"/>
        <end position="366"/>
    </location>
</feature>
<feature type="repeat" description="WD" evidence="3">
    <location>
        <begin position="1048"/>
        <end position="1089"/>
    </location>
</feature>
<feature type="repeat" description="WD" evidence="3">
    <location>
        <begin position="1269"/>
        <end position="1310"/>
    </location>
</feature>
<evidence type="ECO:0000313" key="6">
    <source>
        <dbReference type="Proteomes" id="UP001365542"/>
    </source>
</evidence>
<feature type="repeat" description="WD" evidence="3">
    <location>
        <begin position="777"/>
        <end position="809"/>
    </location>
</feature>
<evidence type="ECO:0000259" key="4">
    <source>
        <dbReference type="Pfam" id="PF24883"/>
    </source>
</evidence>
<dbReference type="InterPro" id="IPR020472">
    <property type="entry name" value="WD40_PAC1"/>
</dbReference>
<organism evidence="5 6">
    <name type="scientific">Orbilia ellipsospora</name>
    <dbReference type="NCBI Taxonomy" id="2528407"/>
    <lineage>
        <taxon>Eukaryota</taxon>
        <taxon>Fungi</taxon>
        <taxon>Dikarya</taxon>
        <taxon>Ascomycota</taxon>
        <taxon>Pezizomycotina</taxon>
        <taxon>Orbiliomycetes</taxon>
        <taxon>Orbiliales</taxon>
        <taxon>Orbiliaceae</taxon>
        <taxon>Orbilia</taxon>
    </lineage>
</organism>
<evidence type="ECO:0000256" key="1">
    <source>
        <dbReference type="ARBA" id="ARBA00022574"/>
    </source>
</evidence>
<dbReference type="Proteomes" id="UP001365542">
    <property type="component" value="Unassembled WGS sequence"/>
</dbReference>
<accession>A0AAV9WX55</accession>
<dbReference type="Pfam" id="PF00400">
    <property type="entry name" value="WD40"/>
    <property type="match status" value="8"/>
</dbReference>
<dbReference type="InterPro" id="IPR015943">
    <property type="entry name" value="WD40/YVTN_repeat-like_dom_sf"/>
</dbReference>
<protein>
    <recommendedName>
        <fullName evidence="4">Nephrocystin 3-like N-terminal domain-containing protein</fullName>
    </recommendedName>
</protein>
<dbReference type="PROSITE" id="PS50294">
    <property type="entry name" value="WD_REPEATS_REGION"/>
    <property type="match status" value="7"/>
</dbReference>
<dbReference type="SMART" id="SM00320">
    <property type="entry name" value="WD40"/>
    <property type="match status" value="11"/>
</dbReference>
<feature type="repeat" description="WD" evidence="3">
    <location>
        <begin position="1132"/>
        <end position="1173"/>
    </location>
</feature>
<proteinExistence type="predicted"/>
<dbReference type="Gene3D" id="3.40.50.300">
    <property type="entry name" value="P-loop containing nucleotide triphosphate hydrolases"/>
    <property type="match status" value="1"/>
</dbReference>